<keyword evidence="4" id="KW-0119">Carbohydrate metabolism</keyword>
<evidence type="ECO:0000256" key="8">
    <source>
        <dbReference type="SAM" id="SignalP"/>
    </source>
</evidence>
<dbReference type="PANTHER" id="PTHR43772:SF2">
    <property type="entry name" value="PUTATIVE (AFU_ORTHOLOGUE AFUA_2G04480)-RELATED"/>
    <property type="match status" value="1"/>
</dbReference>
<feature type="signal peptide" evidence="8">
    <location>
        <begin position="1"/>
        <end position="22"/>
    </location>
</feature>
<comment type="similarity">
    <text evidence="1 7">Belongs to the glycosyl hydrolase 43 family.</text>
</comment>
<dbReference type="InterPro" id="IPR023296">
    <property type="entry name" value="Glyco_hydro_beta-prop_sf"/>
</dbReference>
<evidence type="ECO:0000313" key="10">
    <source>
        <dbReference type="Proteomes" id="UP001165393"/>
    </source>
</evidence>
<dbReference type="SUPFAM" id="SSF75005">
    <property type="entry name" value="Arabinanase/levansucrase/invertase"/>
    <property type="match status" value="1"/>
</dbReference>
<evidence type="ECO:0000256" key="3">
    <source>
        <dbReference type="ARBA" id="ARBA00022801"/>
    </source>
</evidence>
<comment type="caution">
    <text evidence="9">The sequence shown here is derived from an EMBL/GenBank/DDBJ whole genome shotgun (WGS) entry which is preliminary data.</text>
</comment>
<dbReference type="PANTHER" id="PTHR43772">
    <property type="entry name" value="ENDO-1,4-BETA-XYLANASE"/>
    <property type="match status" value="1"/>
</dbReference>
<evidence type="ECO:0000256" key="5">
    <source>
        <dbReference type="ARBA" id="ARBA00023295"/>
    </source>
</evidence>
<keyword evidence="8" id="KW-0732">Signal</keyword>
<feature type="site" description="Important for catalytic activity, responsible for pKa modulation of the active site Glu and correct orientation of both the proton donor and substrate" evidence="6">
    <location>
        <position position="176"/>
    </location>
</feature>
<reference evidence="9 10" key="1">
    <citation type="journal article" date="2013" name="Antonie Van Leeuwenhoek">
        <title>Echinimonas agarilytica gen. nov., sp. nov., a new gammaproteobacterium isolated from the sea urchin Strongylocentrotus intermedius.</title>
        <authorList>
            <person name="Nedashkovskaya O.I."/>
            <person name="Stenkova A.M."/>
            <person name="Zhukova N.V."/>
            <person name="Van Trappen S."/>
            <person name="Lee J.S."/>
            <person name="Kim S.B."/>
        </authorList>
    </citation>
    <scope>NUCLEOTIDE SEQUENCE [LARGE SCALE GENOMIC DNA]</scope>
    <source>
        <strain evidence="9 10">KMM 6351</strain>
    </source>
</reference>
<keyword evidence="10" id="KW-1185">Reference proteome</keyword>
<dbReference type="EMBL" id="JAMQGP010000002">
    <property type="protein sequence ID" value="MCM2679157.1"/>
    <property type="molecule type" value="Genomic_DNA"/>
</dbReference>
<evidence type="ECO:0000256" key="7">
    <source>
        <dbReference type="RuleBase" id="RU361187"/>
    </source>
</evidence>
<evidence type="ECO:0000256" key="4">
    <source>
        <dbReference type="ARBA" id="ARBA00023277"/>
    </source>
</evidence>
<evidence type="ECO:0000313" key="9">
    <source>
        <dbReference type="EMBL" id="MCM2679157.1"/>
    </source>
</evidence>
<evidence type="ECO:0000256" key="6">
    <source>
        <dbReference type="PIRSR" id="PIRSR606710-2"/>
    </source>
</evidence>
<sequence length="508" mass="57209">MIKKTALAAAVLSVALVAPAIAKKNSNTEPYPYGNPVVTNMYTADAAPKVMPDGRVWMVTSVDHEDKRGYHNMEALHMFSTADMKNWVDHGTVLHTRDMPQGEDEDWAIWAPDMIYRNGTYYIYYPMRNVLEVSKGHKGKDRKIDRYVAVAESDRPDGGFEVTVDRMAGVPIAGLDPSVFIDDDGKAYLYYNRALMGVLNEDMRDLDGKPFTLNYGAKNFMEAAWMHKRGGKYYYNYHTKYDRHVDKNNPDDPKRKLSLLDYSMGDSATGPLEYMGVINHELGYGVDTSNGPTYPGKDYVPWRLNQSNHGAVIEFHGQEYFFYHTSALSSWRQDSFKAEGTWTQRSVCVDYLNYNDDGTAIPVQQTLEGVAAVTIDQPFSIKPELPAKGKGFRVNNGSVTAKDGAVIELTDMDFGTGYYYFGMTVEQTTPNGHIEVRRDSPDGMLMGTLLLRDHSMKINNARTETFLREAHGNDRKVYLVFRTEGQQVKVSAPDFFAGSPKRLPGDPK</sequence>
<dbReference type="AlphaFoldDB" id="A0AA41W5T4"/>
<protein>
    <submittedName>
        <fullName evidence="9">Family 43 glycosylhydrolase</fullName>
    </submittedName>
</protein>
<dbReference type="InterPro" id="IPR052176">
    <property type="entry name" value="Glycosyl_Hydrlase_43_Enz"/>
</dbReference>
<accession>A0AA41W5T4</accession>
<dbReference type="GO" id="GO:0004553">
    <property type="term" value="F:hydrolase activity, hydrolyzing O-glycosyl compounds"/>
    <property type="evidence" value="ECO:0007669"/>
    <property type="project" value="InterPro"/>
</dbReference>
<organism evidence="9 10">
    <name type="scientific">Echinimonas agarilytica</name>
    <dbReference type="NCBI Taxonomy" id="1215918"/>
    <lineage>
        <taxon>Bacteria</taxon>
        <taxon>Pseudomonadati</taxon>
        <taxon>Pseudomonadota</taxon>
        <taxon>Gammaproteobacteria</taxon>
        <taxon>Alteromonadales</taxon>
        <taxon>Echinimonadaceae</taxon>
        <taxon>Echinimonas</taxon>
    </lineage>
</organism>
<keyword evidence="5 7" id="KW-0326">Glycosidase</keyword>
<proteinExistence type="inferred from homology"/>
<dbReference type="RefSeq" id="WP_251260899.1">
    <property type="nucleotide sequence ID" value="NZ_JAMQGP010000002.1"/>
</dbReference>
<evidence type="ECO:0000256" key="2">
    <source>
        <dbReference type="ARBA" id="ARBA00022651"/>
    </source>
</evidence>
<dbReference type="Proteomes" id="UP001165393">
    <property type="component" value="Unassembled WGS sequence"/>
</dbReference>
<keyword evidence="2" id="KW-0858">Xylan degradation</keyword>
<name>A0AA41W5T4_9GAMM</name>
<gene>
    <name evidence="9" type="ORF">NAF29_05635</name>
</gene>
<dbReference type="InterPro" id="IPR006710">
    <property type="entry name" value="Glyco_hydro_43"/>
</dbReference>
<dbReference type="Gene3D" id="2.115.10.20">
    <property type="entry name" value="Glycosyl hydrolase domain, family 43"/>
    <property type="match status" value="1"/>
</dbReference>
<dbReference type="Pfam" id="PF04616">
    <property type="entry name" value="Glyco_hydro_43"/>
    <property type="match status" value="1"/>
</dbReference>
<evidence type="ECO:0000256" key="1">
    <source>
        <dbReference type="ARBA" id="ARBA00009865"/>
    </source>
</evidence>
<dbReference type="GO" id="GO:0045493">
    <property type="term" value="P:xylan catabolic process"/>
    <property type="evidence" value="ECO:0007669"/>
    <property type="project" value="UniProtKB-KW"/>
</dbReference>
<dbReference type="CDD" id="cd08990">
    <property type="entry name" value="GH43_AXH_like"/>
    <property type="match status" value="1"/>
</dbReference>
<dbReference type="Gene3D" id="2.60.120.260">
    <property type="entry name" value="Galactose-binding domain-like"/>
    <property type="match status" value="1"/>
</dbReference>
<keyword evidence="3 7" id="KW-0378">Hydrolase</keyword>
<feature type="chain" id="PRO_5041355680" evidence="8">
    <location>
        <begin position="23"/>
        <end position="508"/>
    </location>
</feature>
<keyword evidence="2" id="KW-0624">Polysaccharide degradation</keyword>